<evidence type="ECO:0000313" key="2">
    <source>
        <dbReference type="EMBL" id="SHN59181.1"/>
    </source>
</evidence>
<feature type="region of interest" description="Disordered" evidence="1">
    <location>
        <begin position="1"/>
        <end position="49"/>
    </location>
</feature>
<reference evidence="3" key="1">
    <citation type="submission" date="2016-12" db="EMBL/GenBank/DDBJ databases">
        <authorList>
            <person name="Varghese N."/>
            <person name="Submissions S."/>
        </authorList>
    </citation>
    <scope>NUCLEOTIDE SEQUENCE [LARGE SCALE GENOMIC DNA]</scope>
    <source>
        <strain evidence="3">DSM 11032</strain>
    </source>
</reference>
<sequence>MRHCPETKNLPPGARTALPAPRQGAQDGSAGEGAERRHGGAQANPAWGL</sequence>
<gene>
    <name evidence="2" type="ORF">SAMN02745193_01944</name>
</gene>
<dbReference type="Proteomes" id="UP000184391">
    <property type="component" value="Unassembled WGS sequence"/>
</dbReference>
<evidence type="ECO:0000313" key="3">
    <source>
        <dbReference type="Proteomes" id="UP000184391"/>
    </source>
</evidence>
<dbReference type="AlphaFoldDB" id="A0A1M7SL45"/>
<evidence type="ECO:0000256" key="1">
    <source>
        <dbReference type="SAM" id="MobiDB-lite"/>
    </source>
</evidence>
<dbReference type="RefSeq" id="WP_178139171.1">
    <property type="nucleotide sequence ID" value="NZ_FRDF01000010.1"/>
</dbReference>
<organism evidence="2 3">
    <name type="scientific">Erythrobacter sanguineus</name>
    <dbReference type="NCBI Taxonomy" id="198312"/>
    <lineage>
        <taxon>Bacteria</taxon>
        <taxon>Pseudomonadati</taxon>
        <taxon>Pseudomonadota</taxon>
        <taxon>Alphaproteobacteria</taxon>
        <taxon>Sphingomonadales</taxon>
        <taxon>Erythrobacteraceae</taxon>
        <taxon>Erythrobacter/Porphyrobacter group</taxon>
        <taxon>Erythrobacter</taxon>
    </lineage>
</organism>
<keyword evidence="3" id="KW-1185">Reference proteome</keyword>
<proteinExistence type="predicted"/>
<accession>A0A1M7SL45</accession>
<dbReference type="STRING" id="198312.SAMN02745193_01944"/>
<name>A0A1M7SL45_9SPHN</name>
<protein>
    <submittedName>
        <fullName evidence="2">Uncharacterized protein</fullName>
    </submittedName>
</protein>
<dbReference type="EMBL" id="FRDF01000010">
    <property type="protein sequence ID" value="SHN59181.1"/>
    <property type="molecule type" value="Genomic_DNA"/>
</dbReference>